<dbReference type="EMBL" id="BQKE01000001">
    <property type="protein sequence ID" value="GJM60296.1"/>
    <property type="molecule type" value="Genomic_DNA"/>
</dbReference>
<comment type="caution">
    <text evidence="3">The sequence shown here is derived from an EMBL/GenBank/DDBJ whole genome shotgun (WGS) entry which is preliminary data.</text>
</comment>
<feature type="chain" id="PRO_5043013995" evidence="2">
    <location>
        <begin position="20"/>
        <end position="195"/>
    </location>
</feature>
<protein>
    <submittedName>
        <fullName evidence="3">Uncharacterized protein</fullName>
    </submittedName>
</protein>
<keyword evidence="1" id="KW-0812">Transmembrane</keyword>
<feature type="transmembrane region" description="Helical" evidence="1">
    <location>
        <begin position="162"/>
        <end position="179"/>
    </location>
</feature>
<evidence type="ECO:0000256" key="2">
    <source>
        <dbReference type="SAM" id="SignalP"/>
    </source>
</evidence>
<proteinExistence type="predicted"/>
<feature type="signal peptide" evidence="2">
    <location>
        <begin position="1"/>
        <end position="19"/>
    </location>
</feature>
<keyword evidence="2" id="KW-0732">Signal</keyword>
<dbReference type="AlphaFoldDB" id="A0AAN5AKC3"/>
<gene>
    <name evidence="3" type="ORF">PEDI_08480</name>
</gene>
<accession>A0AAN5AKC3</accession>
<evidence type="ECO:0000256" key="1">
    <source>
        <dbReference type="SAM" id="Phobius"/>
    </source>
</evidence>
<keyword evidence="4" id="KW-1185">Reference proteome</keyword>
<name>A0AAN5AKC3_9BACT</name>
<keyword evidence="1" id="KW-1133">Transmembrane helix</keyword>
<sequence>MRSFLFFSCLFTFFISLNAVGQSYFHFDQHYRTKYPFFAKHETKKEVLTTNKAGKQAIQLYSKKELLYGHNALNGHLAPQNLTQLYFQKGDAPLQKASWENLQKALADERAMQEYFKKINRLKRTENGLLYSGIALVAVGIMHTATQTNAEGLQNINQPSPLLFAGAGVGLSSFIIKAIRKRKMKEAVHFYNRLP</sequence>
<reference evidence="3 4" key="1">
    <citation type="submission" date="2021-12" db="EMBL/GenBank/DDBJ databases">
        <title>Genome sequencing of bacteria with rrn-lacking chromosome and rrn-plasmid.</title>
        <authorList>
            <person name="Anda M."/>
            <person name="Iwasaki W."/>
        </authorList>
    </citation>
    <scope>NUCLEOTIDE SEQUENCE [LARGE SCALE GENOMIC DNA]</scope>
    <source>
        <strain evidence="3 4">NBRC 15940</strain>
    </source>
</reference>
<dbReference type="Proteomes" id="UP001310022">
    <property type="component" value="Unassembled WGS sequence"/>
</dbReference>
<evidence type="ECO:0000313" key="4">
    <source>
        <dbReference type="Proteomes" id="UP001310022"/>
    </source>
</evidence>
<dbReference type="RefSeq" id="WP_338236095.1">
    <property type="nucleotide sequence ID" value="NZ_BQKE01000001.1"/>
</dbReference>
<organism evidence="3 4">
    <name type="scientific">Persicobacter diffluens</name>
    <dbReference type="NCBI Taxonomy" id="981"/>
    <lineage>
        <taxon>Bacteria</taxon>
        <taxon>Pseudomonadati</taxon>
        <taxon>Bacteroidota</taxon>
        <taxon>Cytophagia</taxon>
        <taxon>Cytophagales</taxon>
        <taxon>Persicobacteraceae</taxon>
        <taxon>Persicobacter</taxon>
    </lineage>
</organism>
<keyword evidence="1" id="KW-0472">Membrane</keyword>
<evidence type="ECO:0000313" key="3">
    <source>
        <dbReference type="EMBL" id="GJM60296.1"/>
    </source>
</evidence>